<organism evidence="7 8">
    <name type="scientific">Candidatus Kaiserbacteria bacterium RIFCSPHIGHO2_01_FULL_54_36</name>
    <dbReference type="NCBI Taxonomy" id="1798482"/>
    <lineage>
        <taxon>Bacteria</taxon>
        <taxon>Candidatus Kaiseribacteriota</taxon>
    </lineage>
</organism>
<feature type="domain" description="Rod shape-determining protein MreC beta-barrel core" evidence="6">
    <location>
        <begin position="127"/>
        <end position="265"/>
    </location>
</feature>
<proteinExistence type="inferred from homology"/>
<name>A0A1F6CMR0_9BACT</name>
<comment type="similarity">
    <text evidence="1">Belongs to the MreC family.</text>
</comment>
<keyword evidence="5" id="KW-0175">Coiled coil</keyword>
<dbReference type="PANTHER" id="PTHR34138">
    <property type="entry name" value="CELL SHAPE-DETERMINING PROTEIN MREC"/>
    <property type="match status" value="1"/>
</dbReference>
<evidence type="ECO:0000256" key="4">
    <source>
        <dbReference type="ARBA" id="ARBA00032089"/>
    </source>
</evidence>
<evidence type="ECO:0000259" key="6">
    <source>
        <dbReference type="Pfam" id="PF04085"/>
    </source>
</evidence>
<dbReference type="GO" id="GO:0008360">
    <property type="term" value="P:regulation of cell shape"/>
    <property type="evidence" value="ECO:0007669"/>
    <property type="project" value="UniProtKB-KW"/>
</dbReference>
<comment type="caution">
    <text evidence="7">The sequence shown here is derived from an EMBL/GenBank/DDBJ whole genome shotgun (WGS) entry which is preliminary data.</text>
</comment>
<dbReference type="Gene3D" id="2.40.10.350">
    <property type="entry name" value="Rod shape-determining protein MreC, domain 2"/>
    <property type="match status" value="1"/>
</dbReference>
<dbReference type="EMBL" id="MFKV01000015">
    <property type="protein sequence ID" value="OGG50281.1"/>
    <property type="molecule type" value="Genomic_DNA"/>
</dbReference>
<dbReference type="GO" id="GO:0005886">
    <property type="term" value="C:plasma membrane"/>
    <property type="evidence" value="ECO:0007669"/>
    <property type="project" value="TreeGrafter"/>
</dbReference>
<evidence type="ECO:0000313" key="7">
    <source>
        <dbReference type="EMBL" id="OGG50281.1"/>
    </source>
</evidence>
<protein>
    <recommendedName>
        <fullName evidence="2">Cell shape-determining protein MreC</fullName>
    </recommendedName>
    <alternativeName>
        <fullName evidence="4">Cell shape protein MreC</fullName>
    </alternativeName>
</protein>
<accession>A0A1F6CMR0</accession>
<evidence type="ECO:0000256" key="2">
    <source>
        <dbReference type="ARBA" id="ARBA00013855"/>
    </source>
</evidence>
<evidence type="ECO:0000256" key="1">
    <source>
        <dbReference type="ARBA" id="ARBA00009369"/>
    </source>
</evidence>
<dbReference type="Proteomes" id="UP000178370">
    <property type="component" value="Unassembled WGS sequence"/>
</dbReference>
<dbReference type="InterPro" id="IPR055342">
    <property type="entry name" value="MreC_beta-barrel_core"/>
</dbReference>
<dbReference type="Pfam" id="PF04085">
    <property type="entry name" value="MreC"/>
    <property type="match status" value="1"/>
</dbReference>
<dbReference type="PANTHER" id="PTHR34138:SF1">
    <property type="entry name" value="CELL SHAPE-DETERMINING PROTEIN MREC"/>
    <property type="match status" value="1"/>
</dbReference>
<keyword evidence="3" id="KW-0133">Cell shape</keyword>
<dbReference type="AlphaFoldDB" id="A0A1F6CMR0"/>
<dbReference type="Gene3D" id="2.40.10.340">
    <property type="entry name" value="Rod shape-determining protein MreC, domain 1"/>
    <property type="match status" value="1"/>
</dbReference>
<dbReference type="InterPro" id="IPR007221">
    <property type="entry name" value="MreC"/>
</dbReference>
<feature type="coiled-coil region" evidence="5">
    <location>
        <begin position="72"/>
        <end position="116"/>
    </location>
</feature>
<dbReference type="STRING" id="1798482.A2763_01280"/>
<gene>
    <name evidence="7" type="ORF">A2763_01280</name>
</gene>
<sequence length="269" mass="27493">MKRTFTYRPATGASTGRRRLLATTALVVLVFVIDLASGGSIRHQLRGVASIASQWTSRVGSSIKGAGIFSSRAALEAQNRSLTEELSQFEERAAGYDALKAENAQLRALLNLVQSTPGQGAGVTAPVVSSVRSSPYGTFLIGAGSAEAIARGSLVQTSGGFVVGSISDVGAHTALVSEVFAPGASIEAEVAGSSILATGSGAGNARAEVPRGIPISPGDTVVASQLGQRPIGIVGKVASSTGSAVQTVYIRLPVNLNSLQYVYIVPIRN</sequence>
<reference evidence="7 8" key="1">
    <citation type="journal article" date="2016" name="Nat. Commun.">
        <title>Thousands of microbial genomes shed light on interconnected biogeochemical processes in an aquifer system.</title>
        <authorList>
            <person name="Anantharaman K."/>
            <person name="Brown C.T."/>
            <person name="Hug L.A."/>
            <person name="Sharon I."/>
            <person name="Castelle C.J."/>
            <person name="Probst A.J."/>
            <person name="Thomas B.C."/>
            <person name="Singh A."/>
            <person name="Wilkins M.J."/>
            <person name="Karaoz U."/>
            <person name="Brodie E.L."/>
            <person name="Williams K.H."/>
            <person name="Hubbard S.S."/>
            <person name="Banfield J.F."/>
        </authorList>
    </citation>
    <scope>NUCLEOTIDE SEQUENCE [LARGE SCALE GENOMIC DNA]</scope>
</reference>
<dbReference type="InterPro" id="IPR042175">
    <property type="entry name" value="Cell/Rod_MreC_2"/>
</dbReference>
<dbReference type="InterPro" id="IPR042177">
    <property type="entry name" value="Cell/Rod_1"/>
</dbReference>
<evidence type="ECO:0000313" key="8">
    <source>
        <dbReference type="Proteomes" id="UP000178370"/>
    </source>
</evidence>
<evidence type="ECO:0000256" key="3">
    <source>
        <dbReference type="ARBA" id="ARBA00022960"/>
    </source>
</evidence>
<evidence type="ECO:0000256" key="5">
    <source>
        <dbReference type="SAM" id="Coils"/>
    </source>
</evidence>